<feature type="signal peptide" evidence="4">
    <location>
        <begin position="1"/>
        <end position="21"/>
    </location>
</feature>
<dbReference type="Pfam" id="PF01607">
    <property type="entry name" value="CBM_14"/>
    <property type="match status" value="2"/>
</dbReference>
<dbReference type="InterPro" id="IPR036508">
    <property type="entry name" value="Chitin-bd_dom_sf"/>
</dbReference>
<comment type="caution">
    <text evidence="6">The sequence shown here is derived from an EMBL/GenBank/DDBJ whole genome shotgun (WGS) entry which is preliminary data.</text>
</comment>
<evidence type="ECO:0000259" key="5">
    <source>
        <dbReference type="PROSITE" id="PS01180"/>
    </source>
</evidence>
<dbReference type="SUPFAM" id="SSF49854">
    <property type="entry name" value="Spermadhesin, CUB domain"/>
    <property type="match status" value="1"/>
</dbReference>
<reference evidence="6" key="1">
    <citation type="journal article" date="2021" name="Genome Biol. Evol.">
        <title>A High-Quality Reference Genome for a Parasitic Bivalve with Doubly Uniparental Inheritance (Bivalvia: Unionida).</title>
        <authorList>
            <person name="Smith C.H."/>
        </authorList>
    </citation>
    <scope>NUCLEOTIDE SEQUENCE</scope>
    <source>
        <strain evidence="6">CHS0354</strain>
    </source>
</reference>
<dbReference type="Gene3D" id="2.170.140.10">
    <property type="entry name" value="Chitin binding domain"/>
    <property type="match status" value="2"/>
</dbReference>
<dbReference type="EMBL" id="JAEAOA010001198">
    <property type="protein sequence ID" value="KAK3605960.1"/>
    <property type="molecule type" value="Genomic_DNA"/>
</dbReference>
<reference evidence="6" key="2">
    <citation type="journal article" date="2021" name="Genome Biol. Evol.">
        <title>Developing a high-quality reference genome for a parasitic bivalve with doubly uniparental inheritance (Bivalvia: Unionida).</title>
        <authorList>
            <person name="Smith C.H."/>
        </authorList>
    </citation>
    <scope>NUCLEOTIDE SEQUENCE</scope>
    <source>
        <strain evidence="6">CHS0354</strain>
        <tissue evidence="6">Mantle</tissue>
    </source>
</reference>
<organism evidence="6 7">
    <name type="scientific">Potamilus streckersoni</name>
    <dbReference type="NCBI Taxonomy" id="2493646"/>
    <lineage>
        <taxon>Eukaryota</taxon>
        <taxon>Metazoa</taxon>
        <taxon>Spiralia</taxon>
        <taxon>Lophotrochozoa</taxon>
        <taxon>Mollusca</taxon>
        <taxon>Bivalvia</taxon>
        <taxon>Autobranchia</taxon>
        <taxon>Heteroconchia</taxon>
        <taxon>Palaeoheterodonta</taxon>
        <taxon>Unionida</taxon>
        <taxon>Unionoidea</taxon>
        <taxon>Unionidae</taxon>
        <taxon>Ambleminae</taxon>
        <taxon>Lampsilini</taxon>
        <taxon>Potamilus</taxon>
    </lineage>
</organism>
<gene>
    <name evidence="6" type="ORF">CHS0354_019637</name>
</gene>
<dbReference type="InterPro" id="IPR000859">
    <property type="entry name" value="CUB_dom"/>
</dbReference>
<dbReference type="Pfam" id="PF00431">
    <property type="entry name" value="CUB"/>
    <property type="match status" value="1"/>
</dbReference>
<reference evidence="6" key="3">
    <citation type="submission" date="2023-05" db="EMBL/GenBank/DDBJ databases">
        <authorList>
            <person name="Smith C.H."/>
        </authorList>
    </citation>
    <scope>NUCLEOTIDE SEQUENCE</scope>
    <source>
        <strain evidence="6">CHS0354</strain>
        <tissue evidence="6">Mantle</tissue>
    </source>
</reference>
<protein>
    <recommendedName>
        <fullName evidence="5">CUB domain-containing protein</fullName>
    </recommendedName>
</protein>
<dbReference type="PROSITE" id="PS01180">
    <property type="entry name" value="CUB"/>
    <property type="match status" value="1"/>
</dbReference>
<dbReference type="GO" id="GO:0008061">
    <property type="term" value="F:chitin binding"/>
    <property type="evidence" value="ECO:0007669"/>
    <property type="project" value="InterPro"/>
</dbReference>
<evidence type="ECO:0000256" key="1">
    <source>
        <dbReference type="ARBA" id="ARBA00023157"/>
    </source>
</evidence>
<dbReference type="InterPro" id="IPR002557">
    <property type="entry name" value="Chitin-bd_dom"/>
</dbReference>
<feature type="compositionally biased region" description="Polar residues" evidence="3">
    <location>
        <begin position="588"/>
        <end position="604"/>
    </location>
</feature>
<feature type="region of interest" description="Disordered" evidence="3">
    <location>
        <begin position="488"/>
        <end position="508"/>
    </location>
</feature>
<feature type="region of interest" description="Disordered" evidence="3">
    <location>
        <begin position="576"/>
        <end position="604"/>
    </location>
</feature>
<evidence type="ECO:0000256" key="4">
    <source>
        <dbReference type="SAM" id="SignalP"/>
    </source>
</evidence>
<feature type="domain" description="CUB" evidence="5">
    <location>
        <begin position="577"/>
        <end position="702"/>
    </location>
</feature>
<dbReference type="SMART" id="SM00494">
    <property type="entry name" value="ChtBD2"/>
    <property type="match status" value="4"/>
</dbReference>
<proteinExistence type="predicted"/>
<dbReference type="Gene3D" id="2.60.120.290">
    <property type="entry name" value="Spermadhesin, CUB domain"/>
    <property type="match status" value="1"/>
</dbReference>
<dbReference type="SUPFAM" id="SSF57625">
    <property type="entry name" value="Invertebrate chitin-binding proteins"/>
    <property type="match status" value="3"/>
</dbReference>
<name>A0AAE0T8Y4_9BIVA</name>
<evidence type="ECO:0000256" key="2">
    <source>
        <dbReference type="PROSITE-ProRule" id="PRU00059"/>
    </source>
</evidence>
<keyword evidence="7" id="KW-1185">Reference proteome</keyword>
<feature type="chain" id="PRO_5042011151" description="CUB domain-containing protein" evidence="4">
    <location>
        <begin position="22"/>
        <end position="702"/>
    </location>
</feature>
<feature type="compositionally biased region" description="Basic and acidic residues" evidence="3">
    <location>
        <begin position="51"/>
        <end position="78"/>
    </location>
</feature>
<dbReference type="GO" id="GO:0005576">
    <property type="term" value="C:extracellular region"/>
    <property type="evidence" value="ECO:0007669"/>
    <property type="project" value="InterPro"/>
</dbReference>
<feature type="region of interest" description="Disordered" evidence="3">
    <location>
        <begin position="51"/>
        <end position="106"/>
    </location>
</feature>
<sequence>MNALRLSFVLLLIYKFGDIDGVPFSKNIEKDSNLDSNRELFLNVVRNIRDAGQNKEKGDDSQERDDTSSEDDSRERNKTAKSTSSTKTSSKTTSEPPRVSSPIDGWRTDENGCIIPVRASDVCPNGYGYYQHTNPKKFCQCSWWTLYVMPCAPGTAWNQALLTCVHDYNPQPTEDWRTDTNGCIIPITVSEVCPNGCGYYQHINPKMFCQCSLKTLYVIPCTPRTEWNQALLTCTPVNQEPSGYVTVTPTVWRTNENGCIIPINASEVCPNGYGYYPHTDPEKFCQCSWTTLYVMPCAPGTVWNQAFLTCVHGNQHPKVSVTTGTPLPMTSRTTVYQEPNVGCNSTQIGWKTDANGCITPVIDLCPNGYGYYEHTNPEKFCQCFFQYLYVMPCAPGTSWDQSILTCTRGQYQERIGSCSIGDVKTTPAGELMVCIYITNSAGKIIRDWRYCGQTEGNSTTKDNDIIRSSTTRSTSSITPLATNTTTCGNRSTTSTTTMTTTPRSSTKSYTCGSAPNLTGLLALTPGVANVNDKKVYRCENPDETFPRNAFNPNQCPVITCQSDGTYDKTFRNKAKTCQALPNSPPGDDTQTSPGTITSPGFNGNSPYSSTKADYRWNIVTTGSQIIFNITTFDVRNGNKQCNNGDRLEIFCGFKDSSREFKLCSGSPPGSSINCSVGCAGVVFVVDDKTKTKGVGFSFSWTN</sequence>
<keyword evidence="1" id="KW-1015">Disulfide bond</keyword>
<dbReference type="Proteomes" id="UP001195483">
    <property type="component" value="Unassembled WGS sequence"/>
</dbReference>
<evidence type="ECO:0000313" key="6">
    <source>
        <dbReference type="EMBL" id="KAK3605960.1"/>
    </source>
</evidence>
<dbReference type="InterPro" id="IPR035914">
    <property type="entry name" value="Sperma_CUB_dom_sf"/>
</dbReference>
<feature type="compositionally biased region" description="Low complexity" evidence="3">
    <location>
        <begin position="80"/>
        <end position="94"/>
    </location>
</feature>
<keyword evidence="4" id="KW-0732">Signal</keyword>
<evidence type="ECO:0000313" key="7">
    <source>
        <dbReference type="Proteomes" id="UP001195483"/>
    </source>
</evidence>
<evidence type="ECO:0000256" key="3">
    <source>
        <dbReference type="SAM" id="MobiDB-lite"/>
    </source>
</evidence>
<dbReference type="AlphaFoldDB" id="A0AAE0T8Y4"/>
<comment type="caution">
    <text evidence="2">Lacks conserved residue(s) required for the propagation of feature annotation.</text>
</comment>
<accession>A0AAE0T8Y4</accession>